<accession>A0ABX0TG90</accession>
<sequence length="37" mass="3907">MTLTLMGALRAKTIREFGNDQCFPAAANPVPLEGTGN</sequence>
<dbReference type="EMBL" id="JAAOZD010000002">
    <property type="protein sequence ID" value="NIJ01104.1"/>
    <property type="molecule type" value="Genomic_DNA"/>
</dbReference>
<evidence type="ECO:0000313" key="2">
    <source>
        <dbReference type="Proteomes" id="UP000802392"/>
    </source>
</evidence>
<dbReference type="Proteomes" id="UP000802392">
    <property type="component" value="Unassembled WGS sequence"/>
</dbReference>
<protein>
    <submittedName>
        <fullName evidence="1">Uncharacterized protein</fullName>
    </submittedName>
</protein>
<evidence type="ECO:0000313" key="1">
    <source>
        <dbReference type="EMBL" id="NIJ01104.1"/>
    </source>
</evidence>
<proteinExistence type="predicted"/>
<comment type="caution">
    <text evidence="1">The sequence shown here is derived from an EMBL/GenBank/DDBJ whole genome shotgun (WGS) entry which is preliminary data.</text>
</comment>
<reference evidence="1 2" key="1">
    <citation type="submission" date="2020-03" db="EMBL/GenBank/DDBJ databases">
        <title>Genomic Encyclopedia of Type Strains, Phase III (KMG-III): the genomes of soil and plant-associated and newly described type strains.</title>
        <authorList>
            <person name="Whitman W."/>
        </authorList>
    </citation>
    <scope>NUCLEOTIDE SEQUENCE [LARGE SCALE GENOMIC DNA]</scope>
    <source>
        <strain evidence="1 2">CECT 4207</strain>
    </source>
</reference>
<keyword evidence="2" id="KW-1185">Reference proteome</keyword>
<name>A0ABX0TG90_9MICC</name>
<organism evidence="1 2">
    <name type="scientific">Paenarthrobacter ilicis</name>
    <dbReference type="NCBI Taxonomy" id="43665"/>
    <lineage>
        <taxon>Bacteria</taxon>
        <taxon>Bacillati</taxon>
        <taxon>Actinomycetota</taxon>
        <taxon>Actinomycetes</taxon>
        <taxon>Micrococcales</taxon>
        <taxon>Micrococcaceae</taxon>
        <taxon>Paenarthrobacter</taxon>
    </lineage>
</organism>
<gene>
    <name evidence="1" type="ORF">FHR86_001417</name>
</gene>